<dbReference type="HOGENOM" id="CLU_2279518_0_0_1"/>
<evidence type="ECO:0000313" key="2">
    <source>
        <dbReference type="Proteomes" id="UP000054248"/>
    </source>
</evidence>
<reference evidence="2" key="2">
    <citation type="submission" date="2015-01" db="EMBL/GenBank/DDBJ databases">
        <title>Evolutionary Origins and Diversification of the Mycorrhizal Mutualists.</title>
        <authorList>
            <consortium name="DOE Joint Genome Institute"/>
            <consortium name="Mycorrhizal Genomics Consortium"/>
            <person name="Kohler A."/>
            <person name="Kuo A."/>
            <person name="Nagy L.G."/>
            <person name="Floudas D."/>
            <person name="Copeland A."/>
            <person name="Barry K.W."/>
            <person name="Cichocki N."/>
            <person name="Veneault-Fourrey C."/>
            <person name="LaButti K."/>
            <person name="Lindquist E.A."/>
            <person name="Lipzen A."/>
            <person name="Lundell T."/>
            <person name="Morin E."/>
            <person name="Murat C."/>
            <person name="Riley R."/>
            <person name="Ohm R."/>
            <person name="Sun H."/>
            <person name="Tunlid A."/>
            <person name="Henrissat B."/>
            <person name="Grigoriev I.V."/>
            <person name="Hibbett D.S."/>
            <person name="Martin F."/>
        </authorList>
    </citation>
    <scope>NUCLEOTIDE SEQUENCE [LARGE SCALE GENOMIC DNA]</scope>
    <source>
        <strain evidence="2">MUT 4182</strain>
    </source>
</reference>
<dbReference type="Proteomes" id="UP000054248">
    <property type="component" value="Unassembled WGS sequence"/>
</dbReference>
<gene>
    <name evidence="1" type="ORF">M407DRAFT_179845</name>
</gene>
<keyword evidence="2" id="KW-1185">Reference proteome</keyword>
<proteinExistence type="predicted"/>
<dbReference type="AlphaFoldDB" id="A0A0C3M4P6"/>
<sequence length="102" mass="11271">MAPSGTLWDVSASPTYNKIATPFIHLRNEHLTPLGQAKLGATPAFPPQRPSGRFYLSAFVFLLLQPFSEHLAIPTFYASKRPSSISPISSPFVSRFPSIRLK</sequence>
<reference evidence="1 2" key="1">
    <citation type="submission" date="2014-04" db="EMBL/GenBank/DDBJ databases">
        <authorList>
            <consortium name="DOE Joint Genome Institute"/>
            <person name="Kuo A."/>
            <person name="Girlanda M."/>
            <person name="Perotto S."/>
            <person name="Kohler A."/>
            <person name="Nagy L.G."/>
            <person name="Floudas D."/>
            <person name="Copeland A."/>
            <person name="Barry K.W."/>
            <person name="Cichocki N."/>
            <person name="Veneault-Fourrey C."/>
            <person name="LaButti K."/>
            <person name="Lindquist E.A."/>
            <person name="Lipzen A."/>
            <person name="Lundell T."/>
            <person name="Morin E."/>
            <person name="Murat C."/>
            <person name="Sun H."/>
            <person name="Tunlid A."/>
            <person name="Henrissat B."/>
            <person name="Grigoriev I.V."/>
            <person name="Hibbett D.S."/>
            <person name="Martin F."/>
            <person name="Nordberg H.P."/>
            <person name="Cantor M.N."/>
            <person name="Hua S.X."/>
        </authorList>
    </citation>
    <scope>NUCLEOTIDE SEQUENCE [LARGE SCALE GENOMIC DNA]</scope>
    <source>
        <strain evidence="1 2">MUT 4182</strain>
    </source>
</reference>
<evidence type="ECO:0000313" key="1">
    <source>
        <dbReference type="EMBL" id="KIO28657.1"/>
    </source>
</evidence>
<protein>
    <submittedName>
        <fullName evidence="1">Uncharacterized protein</fullName>
    </submittedName>
</protein>
<name>A0A0C3M4P6_9AGAM</name>
<dbReference type="EMBL" id="KN822992">
    <property type="protein sequence ID" value="KIO28657.1"/>
    <property type="molecule type" value="Genomic_DNA"/>
</dbReference>
<organism evidence="1 2">
    <name type="scientific">Tulasnella calospora MUT 4182</name>
    <dbReference type="NCBI Taxonomy" id="1051891"/>
    <lineage>
        <taxon>Eukaryota</taxon>
        <taxon>Fungi</taxon>
        <taxon>Dikarya</taxon>
        <taxon>Basidiomycota</taxon>
        <taxon>Agaricomycotina</taxon>
        <taxon>Agaricomycetes</taxon>
        <taxon>Cantharellales</taxon>
        <taxon>Tulasnellaceae</taxon>
        <taxon>Tulasnella</taxon>
    </lineage>
</organism>
<accession>A0A0C3M4P6</accession>